<dbReference type="Proteomes" id="UP001195483">
    <property type="component" value="Unassembled WGS sequence"/>
</dbReference>
<reference evidence="2" key="1">
    <citation type="journal article" date="2021" name="Genome Biol. Evol.">
        <title>A High-Quality Reference Genome for a Parasitic Bivalve with Doubly Uniparental Inheritance (Bivalvia: Unionida).</title>
        <authorList>
            <person name="Smith C.H."/>
        </authorList>
    </citation>
    <scope>NUCLEOTIDE SEQUENCE</scope>
    <source>
        <strain evidence="2">CHS0354</strain>
    </source>
</reference>
<reference evidence="2" key="2">
    <citation type="journal article" date="2021" name="Genome Biol. Evol.">
        <title>Developing a high-quality reference genome for a parasitic bivalve with doubly uniparental inheritance (Bivalvia: Unionida).</title>
        <authorList>
            <person name="Smith C.H."/>
        </authorList>
    </citation>
    <scope>NUCLEOTIDE SEQUENCE</scope>
    <source>
        <strain evidence="2">CHS0354</strain>
        <tissue evidence="2">Mantle</tissue>
    </source>
</reference>
<protein>
    <submittedName>
        <fullName evidence="2">Uncharacterized protein</fullName>
    </submittedName>
</protein>
<dbReference type="EMBL" id="JAEAOA010000965">
    <property type="protein sequence ID" value="KAK3598772.1"/>
    <property type="molecule type" value="Genomic_DNA"/>
</dbReference>
<feature type="region of interest" description="Disordered" evidence="1">
    <location>
        <begin position="1"/>
        <end position="40"/>
    </location>
</feature>
<evidence type="ECO:0000313" key="2">
    <source>
        <dbReference type="EMBL" id="KAK3598772.1"/>
    </source>
</evidence>
<evidence type="ECO:0000313" key="3">
    <source>
        <dbReference type="Proteomes" id="UP001195483"/>
    </source>
</evidence>
<organism evidence="2 3">
    <name type="scientific">Potamilus streckersoni</name>
    <dbReference type="NCBI Taxonomy" id="2493646"/>
    <lineage>
        <taxon>Eukaryota</taxon>
        <taxon>Metazoa</taxon>
        <taxon>Spiralia</taxon>
        <taxon>Lophotrochozoa</taxon>
        <taxon>Mollusca</taxon>
        <taxon>Bivalvia</taxon>
        <taxon>Autobranchia</taxon>
        <taxon>Heteroconchia</taxon>
        <taxon>Palaeoheterodonta</taxon>
        <taxon>Unionida</taxon>
        <taxon>Unionoidea</taxon>
        <taxon>Unionidae</taxon>
        <taxon>Ambleminae</taxon>
        <taxon>Lampsilini</taxon>
        <taxon>Potamilus</taxon>
    </lineage>
</organism>
<gene>
    <name evidence="2" type="ORF">CHS0354_015571</name>
</gene>
<dbReference type="AlphaFoldDB" id="A0AAE0W364"/>
<reference evidence="2" key="3">
    <citation type="submission" date="2023-05" db="EMBL/GenBank/DDBJ databases">
        <authorList>
            <person name="Smith C.H."/>
        </authorList>
    </citation>
    <scope>NUCLEOTIDE SEQUENCE</scope>
    <source>
        <strain evidence="2">CHS0354</strain>
        <tissue evidence="2">Mantle</tissue>
    </source>
</reference>
<accession>A0AAE0W364</accession>
<name>A0AAE0W364_9BIVA</name>
<comment type="caution">
    <text evidence="2">The sequence shown here is derived from an EMBL/GenBank/DDBJ whole genome shotgun (WGS) entry which is preliminary data.</text>
</comment>
<evidence type="ECO:0000256" key="1">
    <source>
        <dbReference type="SAM" id="MobiDB-lite"/>
    </source>
</evidence>
<sequence length="57" mass="6392">MEGDAGKKTNAKAEGNMRSKRNNLKSVEVQPRNGRDIFDQSEVGEINEKMIDETVII</sequence>
<feature type="non-terminal residue" evidence="2">
    <location>
        <position position="57"/>
    </location>
</feature>
<proteinExistence type="predicted"/>
<keyword evidence="3" id="KW-1185">Reference proteome</keyword>